<evidence type="ECO:0000313" key="4">
    <source>
        <dbReference type="Proteomes" id="UP000275256"/>
    </source>
</evidence>
<dbReference type="InterPro" id="IPR009597">
    <property type="entry name" value="DUF1206"/>
</dbReference>
<name>A0A3M0FZU2_9ACTN</name>
<feature type="domain" description="DUF1206" evidence="2">
    <location>
        <begin position="241"/>
        <end position="305"/>
    </location>
</feature>
<feature type="transmembrane region" description="Helical" evidence="1">
    <location>
        <begin position="283"/>
        <end position="301"/>
    </location>
</feature>
<keyword evidence="4" id="KW-1185">Reference proteome</keyword>
<dbReference type="AlphaFoldDB" id="A0A3M0FZU2"/>
<keyword evidence="1" id="KW-1133">Transmembrane helix</keyword>
<feature type="domain" description="DUF1206" evidence="2">
    <location>
        <begin position="326"/>
        <end position="393"/>
    </location>
</feature>
<evidence type="ECO:0000259" key="2">
    <source>
        <dbReference type="Pfam" id="PF06724"/>
    </source>
</evidence>
<feature type="domain" description="DUF1206" evidence="2">
    <location>
        <begin position="158"/>
        <end position="224"/>
    </location>
</feature>
<organism evidence="3 4">
    <name type="scientific">Tessaracoccus antarcticus</name>
    <dbReference type="NCBI Taxonomy" id="2479848"/>
    <lineage>
        <taxon>Bacteria</taxon>
        <taxon>Bacillati</taxon>
        <taxon>Actinomycetota</taxon>
        <taxon>Actinomycetes</taxon>
        <taxon>Propionibacteriales</taxon>
        <taxon>Propionibacteriaceae</taxon>
        <taxon>Tessaracoccus</taxon>
    </lineage>
</organism>
<feature type="transmembrane region" description="Helical" evidence="1">
    <location>
        <begin position="202"/>
        <end position="224"/>
    </location>
</feature>
<keyword evidence="1" id="KW-0812">Transmembrane</keyword>
<sequence>MLHQHLGHDGGAAGLHFSPVQRLGVQQPDLHADSTQAVGQQPVGEQWRLDRSRRTAVAHRVRHPEDWPQRMSELDPGPRGRGIAQDRRRVQLQVGNQRDPQQHRPVRLSHSRWRVGRWVAAAPGGYAAGMDRPDLDDARDKAHEVGDSTAYQWLVRGGLVAFGVVHLLVAYLAARLAFGATSEDASQTGALRELAGAPLGPFLLWGTSLGLFVISLWQLLSAFVGHLHLSGTVRTRRRAASVGRAAVYGALGWNAASIATGGSGGDGGDTASATLLSLPFGQILVGLVGVVIGIVGVSQIMKGVRDKYEEELKGSLSAAQKWVARVGHVGKGAAIMIVAALFVWAAWTYDATSAGGLDTALQTVRTAPFGPVILLAIAAGFACYGLYCFIWARHARFH</sequence>
<feature type="transmembrane region" description="Helical" evidence="1">
    <location>
        <begin position="322"/>
        <end position="347"/>
    </location>
</feature>
<feature type="transmembrane region" description="Helical" evidence="1">
    <location>
        <begin position="245"/>
        <end position="263"/>
    </location>
</feature>
<reference evidence="3 4" key="1">
    <citation type="submission" date="2018-10" db="EMBL/GenBank/DDBJ databases">
        <title>Tessaracoccus antarcticuss sp. nov., isolated from sediment.</title>
        <authorList>
            <person name="Zhou L.Y."/>
            <person name="Du Z.J."/>
        </authorList>
    </citation>
    <scope>NUCLEOTIDE SEQUENCE [LARGE SCALE GENOMIC DNA]</scope>
    <source>
        <strain evidence="3 4">JDX10</strain>
    </source>
</reference>
<gene>
    <name evidence="3" type="ORF">EAX62_13345</name>
</gene>
<feature type="transmembrane region" description="Helical" evidence="1">
    <location>
        <begin position="153"/>
        <end position="174"/>
    </location>
</feature>
<feature type="transmembrane region" description="Helical" evidence="1">
    <location>
        <begin position="367"/>
        <end position="392"/>
    </location>
</feature>
<dbReference type="EMBL" id="REFW01000004">
    <property type="protein sequence ID" value="RMB58194.1"/>
    <property type="molecule type" value="Genomic_DNA"/>
</dbReference>
<protein>
    <submittedName>
        <fullName evidence="3">DUF1206 domain-containing protein</fullName>
    </submittedName>
</protein>
<keyword evidence="1" id="KW-0472">Membrane</keyword>
<comment type="caution">
    <text evidence="3">The sequence shown here is derived from an EMBL/GenBank/DDBJ whole genome shotgun (WGS) entry which is preliminary data.</text>
</comment>
<accession>A0A3M0FZU2</accession>
<proteinExistence type="predicted"/>
<evidence type="ECO:0000256" key="1">
    <source>
        <dbReference type="SAM" id="Phobius"/>
    </source>
</evidence>
<dbReference type="Pfam" id="PF06724">
    <property type="entry name" value="DUF1206"/>
    <property type="match status" value="3"/>
</dbReference>
<dbReference type="Proteomes" id="UP000275256">
    <property type="component" value="Unassembled WGS sequence"/>
</dbReference>
<evidence type="ECO:0000313" key="3">
    <source>
        <dbReference type="EMBL" id="RMB58194.1"/>
    </source>
</evidence>